<proteinExistence type="predicted"/>
<sequence length="91" mass="10307">MVDFAKVKADWAARGFSCDLWTDPPGQVWADFVHDVDELVMLDEGELELSFGGRTLRPRPGEEILIPAGAAHTVRNVGAVTNRWFYGYRRR</sequence>
<dbReference type="Gene3D" id="2.60.120.10">
    <property type="entry name" value="Jelly Rolls"/>
    <property type="match status" value="1"/>
</dbReference>
<reference evidence="2 3" key="1">
    <citation type="submission" date="2019-08" db="EMBL/GenBank/DDBJ databases">
        <title>Pelomicrobium methylotrophicum gen. nov., sp. nov. a moderately thermophilic, facultatively anaerobic, lithoautotrophic and methylotrophic bacterium isolated from a terrestrial mud volcano.</title>
        <authorList>
            <person name="Slobodkina G.B."/>
            <person name="Merkel A.Y."/>
            <person name="Slobodkin A.I."/>
        </authorList>
    </citation>
    <scope>NUCLEOTIDE SEQUENCE [LARGE SCALE GENOMIC DNA]</scope>
    <source>
        <strain evidence="2 3">SM250</strain>
    </source>
</reference>
<dbReference type="Proteomes" id="UP000321201">
    <property type="component" value="Unassembled WGS sequence"/>
</dbReference>
<dbReference type="InterPro" id="IPR014710">
    <property type="entry name" value="RmlC-like_jellyroll"/>
</dbReference>
<dbReference type="RefSeq" id="WP_147800786.1">
    <property type="nucleotide sequence ID" value="NZ_VPFL01000023.1"/>
</dbReference>
<accession>A0A5C7ER59</accession>
<name>A0A5C7ER59_9PROT</name>
<keyword evidence="3" id="KW-1185">Reference proteome</keyword>
<evidence type="ECO:0000259" key="1">
    <source>
        <dbReference type="Pfam" id="PF07883"/>
    </source>
</evidence>
<evidence type="ECO:0000313" key="2">
    <source>
        <dbReference type="EMBL" id="TXF10705.1"/>
    </source>
</evidence>
<dbReference type="Pfam" id="PF07883">
    <property type="entry name" value="Cupin_2"/>
    <property type="match status" value="1"/>
</dbReference>
<dbReference type="OrthoDB" id="9793521at2"/>
<dbReference type="SUPFAM" id="SSF51182">
    <property type="entry name" value="RmlC-like cupins"/>
    <property type="match status" value="1"/>
</dbReference>
<protein>
    <submittedName>
        <fullName evidence="2">Cupin domain-containing protein</fullName>
    </submittedName>
</protein>
<comment type="caution">
    <text evidence="2">The sequence shown here is derived from an EMBL/GenBank/DDBJ whole genome shotgun (WGS) entry which is preliminary data.</text>
</comment>
<dbReference type="EMBL" id="VPFL01000023">
    <property type="protein sequence ID" value="TXF10705.1"/>
    <property type="molecule type" value="Genomic_DNA"/>
</dbReference>
<dbReference type="InterPro" id="IPR011051">
    <property type="entry name" value="RmlC_Cupin_sf"/>
</dbReference>
<feature type="domain" description="Cupin type-2" evidence="1">
    <location>
        <begin position="20"/>
        <end position="84"/>
    </location>
</feature>
<evidence type="ECO:0000313" key="3">
    <source>
        <dbReference type="Proteomes" id="UP000321201"/>
    </source>
</evidence>
<organism evidence="2 3">
    <name type="scientific">Pelomicrobium methylotrophicum</name>
    <dbReference type="NCBI Taxonomy" id="2602750"/>
    <lineage>
        <taxon>Bacteria</taxon>
        <taxon>Pseudomonadati</taxon>
        <taxon>Pseudomonadota</taxon>
        <taxon>Hydrogenophilia</taxon>
        <taxon>Hydrogenophilia incertae sedis</taxon>
        <taxon>Pelomicrobium</taxon>
    </lineage>
</organism>
<dbReference type="InterPro" id="IPR013096">
    <property type="entry name" value="Cupin_2"/>
</dbReference>
<dbReference type="AlphaFoldDB" id="A0A5C7ER59"/>
<dbReference type="InParanoid" id="A0A5C7ER59"/>
<gene>
    <name evidence="2" type="ORF">FR698_13795</name>
</gene>